<sequence length="890" mass="99085">MTRAGRIKRSNKDKNLDEDLEIDIIGDKNSPKNQSSGKITDADNTEPETKNGKRKLSNTNKKKSKQQSSKSKPKPTKSISAQEEEELSTAYIAQLLAIEDGSANFDKFEHVGDEYMEGYYDEYGNKDNGEPSNSEDENYFMEDDDWSPAKTNKRRNSGTKSSGRARKNSRTDTNSKNKPSNKKFSGTKDIVQNQEQNENGFPNYEQKVDMNLSKAYIDINVDSSSPNENTQVTKPNQTNESISKLMDTKDTVYNVGVYTDEEESMFLEGLELYGRNWQKISGHMKTRESKSIRSHAQKHFIKLFRDNIPLPAKVAESGTGYTLSGKPLDPNSSTAKPYLTNFEILPNVLPAIDNINNNQDIGDGMNGQEHSSGDATQTPVGTNKFSEYKEETTETKRGENDDPHALVKCMTFTGEPGSGVAGSQPFQIFVHSNAQVIMDLHAHLMETEIIGLLGGAIATDDDHLNVEMDPTSEWLVRQEIAELDMRVVGWYHSHPTFLPDPSNIDIENQKAYQNLFMEDTSSNHNQPQSKDTEDNNVSDTNPKNDFKQENPSLGDNDNTPNSVIHEDGSNIDQKTNLGGDNLTKSLENDIIKEEESKNMENGDIVEQNQIALQNKDKDTKGKSMDAPFIGAIVGPYDPKLPRSYSVINWFMVSTETLLLGEQTPIPRKLETRVIDDKSIPSSLITKTQELLESYRDNSHRVRFLQVWRPNSMELKLTKCLLSLAYRMPWIDISPNEPDSKPHPLKNDTSGNQTTDLKLESIKNVDNSGTSGGSLLGIEQAGEVGDEQNEDIKVCSESNSEGSIDVLGTNGADSNLVGFDSSSDMSSVDIESIMNSGGEAVRNDKELDIEAGVPEPLPISVGVSDDTKRLPIWMQSEKLLLVVHNNLVKWI</sequence>
<feature type="compositionally biased region" description="Polar residues" evidence="4">
    <location>
        <begin position="190"/>
        <end position="200"/>
    </location>
</feature>
<dbReference type="SMART" id="SM00717">
    <property type="entry name" value="SANT"/>
    <property type="match status" value="1"/>
</dbReference>
<feature type="domain" description="Myb-like" evidence="5">
    <location>
        <begin position="256"/>
        <end position="300"/>
    </location>
</feature>
<protein>
    <submittedName>
        <fullName evidence="8">Uncharacterized protein</fullName>
    </submittedName>
</protein>
<dbReference type="Pfam" id="PF01398">
    <property type="entry name" value="JAB"/>
    <property type="match status" value="1"/>
</dbReference>
<dbReference type="PROSITE" id="PS51293">
    <property type="entry name" value="SANT"/>
    <property type="match status" value="1"/>
</dbReference>
<dbReference type="PANTHER" id="PTHR10410">
    <property type="entry name" value="EUKARYOTIC TRANSLATION INITIATION FACTOR 3 -RELATED"/>
    <property type="match status" value="1"/>
</dbReference>
<dbReference type="InterPro" id="IPR006447">
    <property type="entry name" value="Myb_dom_plants"/>
</dbReference>
<dbReference type="InterPro" id="IPR017884">
    <property type="entry name" value="SANT_dom"/>
</dbReference>
<feature type="compositionally biased region" description="Polar residues" evidence="4">
    <location>
        <begin position="570"/>
        <end position="583"/>
    </location>
</feature>
<evidence type="ECO:0000259" key="6">
    <source>
        <dbReference type="PROSITE" id="PS51293"/>
    </source>
</evidence>
<dbReference type="OrthoDB" id="118550at2759"/>
<feature type="region of interest" description="Disordered" evidence="4">
    <location>
        <begin position="221"/>
        <end position="241"/>
    </location>
</feature>
<keyword evidence="3" id="KW-0539">Nucleus</keyword>
<evidence type="ECO:0000256" key="3">
    <source>
        <dbReference type="ARBA" id="ARBA00023242"/>
    </source>
</evidence>
<evidence type="ECO:0000313" key="9">
    <source>
        <dbReference type="Proteomes" id="UP000245699"/>
    </source>
</evidence>
<dbReference type="Gene3D" id="3.40.140.10">
    <property type="entry name" value="Cytidine Deaminase, domain 2"/>
    <property type="match status" value="1"/>
</dbReference>
<dbReference type="GO" id="GO:0008237">
    <property type="term" value="F:metallopeptidase activity"/>
    <property type="evidence" value="ECO:0007669"/>
    <property type="project" value="InterPro"/>
</dbReference>
<feature type="compositionally biased region" description="Acidic residues" evidence="4">
    <location>
        <begin position="133"/>
        <end position="146"/>
    </location>
</feature>
<dbReference type="InterPro" id="IPR017930">
    <property type="entry name" value="Myb_dom"/>
</dbReference>
<feature type="compositionally biased region" description="Polar residues" evidence="4">
    <location>
        <begin position="549"/>
        <end position="562"/>
    </location>
</feature>
<comment type="caution">
    <text evidence="8">The sequence shown here is derived from an EMBL/GenBank/DDBJ whole genome shotgun (WGS) entry which is preliminary data.</text>
</comment>
<evidence type="ECO:0000259" key="5">
    <source>
        <dbReference type="PROSITE" id="PS50090"/>
    </source>
</evidence>
<feature type="compositionally biased region" description="Polar residues" evidence="4">
    <location>
        <begin position="520"/>
        <end position="541"/>
    </location>
</feature>
<feature type="compositionally biased region" description="Basic residues" evidence="4">
    <location>
        <begin position="52"/>
        <end position="75"/>
    </location>
</feature>
<reference evidence="8 9" key="1">
    <citation type="journal article" date="2018" name="MBio">
        <title>Comparative Genomics Reveals the Core Gene Toolbox for the Fungus-Insect Symbiosis.</title>
        <authorList>
            <person name="Wang Y."/>
            <person name="Stata M."/>
            <person name="Wang W."/>
            <person name="Stajich J.E."/>
            <person name="White M.M."/>
            <person name="Moncalvo J.M."/>
        </authorList>
    </citation>
    <scope>NUCLEOTIDE SEQUENCE [LARGE SCALE GENOMIC DNA]</scope>
    <source>
        <strain evidence="8 9">AUS-77-4</strain>
    </source>
</reference>
<gene>
    <name evidence="8" type="ORF">BB559_007159</name>
</gene>
<evidence type="ECO:0000259" key="7">
    <source>
        <dbReference type="PROSITE" id="PS51294"/>
    </source>
</evidence>
<evidence type="ECO:0000256" key="1">
    <source>
        <dbReference type="ARBA" id="ARBA00023015"/>
    </source>
</evidence>
<dbReference type="Pfam" id="PF00249">
    <property type="entry name" value="Myb_DNA-binding"/>
    <property type="match status" value="1"/>
</dbReference>
<feature type="compositionally biased region" description="Basic residues" evidence="4">
    <location>
        <begin position="151"/>
        <end position="168"/>
    </location>
</feature>
<dbReference type="NCBIfam" id="TIGR01557">
    <property type="entry name" value="myb_SHAQKYF"/>
    <property type="match status" value="1"/>
</dbReference>
<keyword evidence="1" id="KW-0805">Transcription regulation</keyword>
<feature type="domain" description="SANT" evidence="6">
    <location>
        <begin position="259"/>
        <end position="304"/>
    </location>
</feature>
<proteinExistence type="predicted"/>
<dbReference type="InterPro" id="IPR009057">
    <property type="entry name" value="Homeodomain-like_sf"/>
</dbReference>
<feature type="region of interest" description="Disordered" evidence="4">
    <location>
        <begin position="520"/>
        <end position="583"/>
    </location>
</feature>
<name>A0A2T9XYL2_9FUNG</name>
<dbReference type="SUPFAM" id="SSF46689">
    <property type="entry name" value="Homeodomain-like"/>
    <property type="match status" value="1"/>
</dbReference>
<accession>A0A2T9XYL2</accession>
<dbReference type="EMBL" id="MBFT01001139">
    <property type="protein sequence ID" value="PVU85168.1"/>
    <property type="molecule type" value="Genomic_DNA"/>
</dbReference>
<evidence type="ECO:0000313" key="8">
    <source>
        <dbReference type="EMBL" id="PVU85168.1"/>
    </source>
</evidence>
<dbReference type="SUPFAM" id="SSF102712">
    <property type="entry name" value="JAB1/MPN domain"/>
    <property type="match status" value="1"/>
</dbReference>
<dbReference type="GO" id="GO:0003677">
    <property type="term" value="F:DNA binding"/>
    <property type="evidence" value="ECO:0007669"/>
    <property type="project" value="InterPro"/>
</dbReference>
<feature type="domain" description="HTH myb-type" evidence="7">
    <location>
        <begin position="259"/>
        <end position="304"/>
    </location>
</feature>
<organism evidence="8 9">
    <name type="scientific">Furculomyces boomerangus</name>
    <dbReference type="NCBI Taxonomy" id="61424"/>
    <lineage>
        <taxon>Eukaryota</taxon>
        <taxon>Fungi</taxon>
        <taxon>Fungi incertae sedis</taxon>
        <taxon>Zoopagomycota</taxon>
        <taxon>Kickxellomycotina</taxon>
        <taxon>Harpellomycetes</taxon>
        <taxon>Harpellales</taxon>
        <taxon>Harpellaceae</taxon>
        <taxon>Furculomyces</taxon>
    </lineage>
</organism>
<feature type="region of interest" description="Disordered" evidence="4">
    <location>
        <begin position="1"/>
        <end position="84"/>
    </location>
</feature>
<feature type="region of interest" description="Disordered" evidence="4">
    <location>
        <begin position="364"/>
        <end position="402"/>
    </location>
</feature>
<dbReference type="STRING" id="61424.A0A2T9XYL2"/>
<dbReference type="PROSITE" id="PS50090">
    <property type="entry name" value="MYB_LIKE"/>
    <property type="match status" value="1"/>
</dbReference>
<evidence type="ECO:0000256" key="4">
    <source>
        <dbReference type="SAM" id="MobiDB-lite"/>
    </source>
</evidence>
<keyword evidence="9" id="KW-1185">Reference proteome</keyword>
<keyword evidence="2" id="KW-0804">Transcription</keyword>
<dbReference type="InterPro" id="IPR001005">
    <property type="entry name" value="SANT/Myb"/>
</dbReference>
<dbReference type="PROSITE" id="PS51294">
    <property type="entry name" value="HTH_MYB"/>
    <property type="match status" value="1"/>
</dbReference>
<evidence type="ECO:0000256" key="2">
    <source>
        <dbReference type="ARBA" id="ARBA00023163"/>
    </source>
</evidence>
<feature type="compositionally biased region" description="Polar residues" evidence="4">
    <location>
        <begin position="369"/>
        <end position="385"/>
    </location>
</feature>
<dbReference type="Gene3D" id="1.10.10.60">
    <property type="entry name" value="Homeodomain-like"/>
    <property type="match status" value="1"/>
</dbReference>
<feature type="compositionally biased region" description="Basic and acidic residues" evidence="4">
    <location>
        <begin position="386"/>
        <end position="402"/>
    </location>
</feature>
<dbReference type="InterPro" id="IPR050242">
    <property type="entry name" value="JAMM_MPN+_peptidase_M67A"/>
</dbReference>
<feature type="region of interest" description="Disordered" evidence="4">
    <location>
        <begin position="119"/>
        <end position="204"/>
    </location>
</feature>
<dbReference type="Proteomes" id="UP000245699">
    <property type="component" value="Unassembled WGS sequence"/>
</dbReference>
<dbReference type="InterPro" id="IPR000555">
    <property type="entry name" value="JAMM/MPN+_dom"/>
</dbReference>
<dbReference type="AlphaFoldDB" id="A0A2T9XYL2"/>
<dbReference type="CDD" id="cd00167">
    <property type="entry name" value="SANT"/>
    <property type="match status" value="1"/>
</dbReference>